<organism evidence="1 2">
    <name type="scientific">Undibacterium baiyunense</name>
    <dbReference type="NCBI Taxonomy" id="2828731"/>
    <lineage>
        <taxon>Bacteria</taxon>
        <taxon>Pseudomonadati</taxon>
        <taxon>Pseudomonadota</taxon>
        <taxon>Betaproteobacteria</taxon>
        <taxon>Burkholderiales</taxon>
        <taxon>Oxalobacteraceae</taxon>
        <taxon>Undibacterium</taxon>
    </lineage>
</organism>
<dbReference type="EMBL" id="JAGSPM010000001">
    <property type="protein sequence ID" value="MBR7745225.1"/>
    <property type="molecule type" value="Genomic_DNA"/>
</dbReference>
<comment type="caution">
    <text evidence="1">The sequence shown here is derived from an EMBL/GenBank/DDBJ whole genome shotgun (WGS) entry which is preliminary data.</text>
</comment>
<dbReference type="Proteomes" id="UP000680158">
    <property type="component" value="Unassembled WGS sequence"/>
</dbReference>
<dbReference type="AlphaFoldDB" id="A0A941DBJ5"/>
<proteinExistence type="predicted"/>
<accession>A0A941DBJ5</accession>
<keyword evidence="2" id="KW-1185">Reference proteome</keyword>
<protein>
    <recommendedName>
        <fullName evidence="3">TnsA endonuclease N terminal</fullName>
    </recommendedName>
</protein>
<sequence length="212" mass="24123">MAKAACFVKAIDNARPYKSHRYDVFGPKVRRMLTLFGSYQIDTWLLLESNPLVLSYCERPVVIHDAKPKLTVDFSVSYAERDELWLIDRDTGANFSLEKSFPIFLEWARQNNFDVRTMSKKDPSISKIYLENWGYIVRDLSANSRYLNSHLLNSVLEVLEEPRPIIAVCNLFPLEDPVLVRVAVYSLLHSGKASCPDIKDSPLGPTSVVGLL</sequence>
<evidence type="ECO:0000313" key="2">
    <source>
        <dbReference type="Proteomes" id="UP000680158"/>
    </source>
</evidence>
<evidence type="ECO:0000313" key="1">
    <source>
        <dbReference type="EMBL" id="MBR7745225.1"/>
    </source>
</evidence>
<dbReference type="RefSeq" id="WP_212682681.1">
    <property type="nucleotide sequence ID" value="NZ_JAGSPM010000001.1"/>
</dbReference>
<evidence type="ECO:0008006" key="3">
    <source>
        <dbReference type="Google" id="ProtNLM"/>
    </source>
</evidence>
<gene>
    <name evidence="1" type="ORF">KDM92_01415</name>
</gene>
<reference evidence="1 2" key="1">
    <citation type="submission" date="2021-04" db="EMBL/GenBank/DDBJ databases">
        <title>novel species isolated from subtropical streams in China.</title>
        <authorList>
            <person name="Lu H."/>
        </authorList>
    </citation>
    <scope>NUCLEOTIDE SEQUENCE [LARGE SCALE GENOMIC DNA]</scope>
    <source>
        <strain evidence="1 2">BYS107W</strain>
    </source>
</reference>
<name>A0A941DBJ5_9BURK</name>